<evidence type="ECO:0000256" key="7">
    <source>
        <dbReference type="PROSITE-ProRule" id="PRU00042"/>
    </source>
</evidence>
<feature type="compositionally biased region" description="Acidic residues" evidence="9">
    <location>
        <begin position="557"/>
        <end position="568"/>
    </location>
</feature>
<feature type="domain" description="C2H2-type" evidence="10">
    <location>
        <begin position="166"/>
        <end position="190"/>
    </location>
</feature>
<dbReference type="EnsemblMetazoa" id="ASIC018645-RA">
    <property type="protein sequence ID" value="ASIC018645-PA"/>
    <property type="gene ID" value="ASIC018645"/>
</dbReference>
<keyword evidence="4 7" id="KW-0863">Zinc-finger</keyword>
<feature type="binding site" evidence="8">
    <location>
        <position position="17"/>
    </location>
    <ligand>
        <name>Zn(2+)</name>
        <dbReference type="ChEBI" id="CHEBI:29105"/>
    </ligand>
</feature>
<evidence type="ECO:0000313" key="14">
    <source>
        <dbReference type="Proteomes" id="UP000030765"/>
    </source>
</evidence>
<comment type="subcellular location">
    <subcellularLocation>
        <location evidence="1">Nucleus</location>
    </subcellularLocation>
</comment>
<evidence type="ECO:0000313" key="13">
    <source>
        <dbReference type="EnsemblMetazoa" id="ASIC018645-PA"/>
    </source>
</evidence>
<feature type="binding site" evidence="8">
    <location>
        <position position="72"/>
    </location>
    <ligand>
        <name>Zn(2+)</name>
        <dbReference type="ChEBI" id="CHEBI:29105"/>
    </ligand>
</feature>
<dbReference type="Gene3D" id="3.30.160.60">
    <property type="entry name" value="Classic Zinc Finger"/>
    <property type="match status" value="1"/>
</dbReference>
<dbReference type="EMBL" id="KE525348">
    <property type="protein sequence ID" value="KFB50372.1"/>
    <property type="molecule type" value="Genomic_DNA"/>
</dbReference>
<keyword evidence="5 8" id="KW-0862">Zinc</keyword>
<feature type="compositionally biased region" description="Polar residues" evidence="9">
    <location>
        <begin position="904"/>
        <end position="926"/>
    </location>
</feature>
<evidence type="ECO:0000256" key="3">
    <source>
        <dbReference type="ARBA" id="ARBA00022737"/>
    </source>
</evidence>
<feature type="region of interest" description="Disordered" evidence="9">
    <location>
        <begin position="893"/>
        <end position="950"/>
    </location>
</feature>
<dbReference type="InterPro" id="IPR013087">
    <property type="entry name" value="Znf_C2H2_type"/>
</dbReference>
<evidence type="ECO:0000256" key="5">
    <source>
        <dbReference type="ARBA" id="ARBA00022833"/>
    </source>
</evidence>
<evidence type="ECO:0000256" key="1">
    <source>
        <dbReference type="ARBA" id="ARBA00004123"/>
    </source>
</evidence>
<feature type="compositionally biased region" description="Basic and acidic residues" evidence="9">
    <location>
        <begin position="569"/>
        <end position="592"/>
    </location>
</feature>
<dbReference type="PROSITE" id="PS51915">
    <property type="entry name" value="ZAD"/>
    <property type="match status" value="1"/>
</dbReference>
<dbReference type="GO" id="GO:0008270">
    <property type="term" value="F:zinc ion binding"/>
    <property type="evidence" value="ECO:0007669"/>
    <property type="project" value="UniProtKB-UniRule"/>
</dbReference>
<evidence type="ECO:0000259" key="10">
    <source>
        <dbReference type="PROSITE" id="PS50157"/>
    </source>
</evidence>
<feature type="compositionally biased region" description="Polar residues" evidence="9">
    <location>
        <begin position="531"/>
        <end position="542"/>
    </location>
</feature>
<feature type="binding site" evidence="8">
    <location>
        <position position="20"/>
    </location>
    <ligand>
        <name>Zn(2+)</name>
        <dbReference type="ChEBI" id="CHEBI:29105"/>
    </ligand>
</feature>
<reference evidence="13" key="2">
    <citation type="submission" date="2020-05" db="UniProtKB">
        <authorList>
            <consortium name="EnsemblMetazoa"/>
        </authorList>
    </citation>
    <scope>IDENTIFICATION</scope>
</reference>
<dbReference type="AlphaFoldDB" id="A0A084WJH8"/>
<keyword evidence="6" id="KW-0539">Nucleus</keyword>
<protein>
    <submittedName>
        <fullName evidence="12">AGAP005269-PA-like protein</fullName>
    </submittedName>
</protein>
<feature type="region of interest" description="Disordered" evidence="9">
    <location>
        <begin position="510"/>
        <end position="637"/>
    </location>
</feature>
<dbReference type="PROSITE" id="PS50157">
    <property type="entry name" value="ZINC_FINGER_C2H2_2"/>
    <property type="match status" value="2"/>
</dbReference>
<dbReference type="Proteomes" id="UP000030765">
    <property type="component" value="Unassembled WGS sequence"/>
</dbReference>
<evidence type="ECO:0000256" key="8">
    <source>
        <dbReference type="PROSITE-ProRule" id="PRU01263"/>
    </source>
</evidence>
<dbReference type="VEuPathDB" id="VectorBase:ASIS018993"/>
<dbReference type="STRING" id="74873.A0A084WJH8"/>
<evidence type="ECO:0000256" key="4">
    <source>
        <dbReference type="ARBA" id="ARBA00022771"/>
    </source>
</evidence>
<evidence type="ECO:0000256" key="9">
    <source>
        <dbReference type="SAM" id="MobiDB-lite"/>
    </source>
</evidence>
<feature type="region of interest" description="Disordered" evidence="9">
    <location>
        <begin position="655"/>
        <end position="879"/>
    </location>
</feature>
<dbReference type="Pfam" id="PF07776">
    <property type="entry name" value="zf-AD"/>
    <property type="match status" value="1"/>
</dbReference>
<feature type="region of interest" description="Disordered" evidence="9">
    <location>
        <begin position="1075"/>
        <end position="1095"/>
    </location>
</feature>
<feature type="compositionally biased region" description="Basic and acidic residues" evidence="9">
    <location>
        <begin position="832"/>
        <end position="850"/>
    </location>
</feature>
<evidence type="ECO:0000313" key="12">
    <source>
        <dbReference type="EMBL" id="KFB50372.1"/>
    </source>
</evidence>
<evidence type="ECO:0000256" key="2">
    <source>
        <dbReference type="ARBA" id="ARBA00022723"/>
    </source>
</evidence>
<dbReference type="VEuPathDB" id="VectorBase:ASIC018645"/>
<feature type="compositionally biased region" description="Basic and acidic residues" evidence="9">
    <location>
        <begin position="415"/>
        <end position="425"/>
    </location>
</feature>
<feature type="region of interest" description="Disordered" evidence="9">
    <location>
        <begin position="984"/>
        <end position="1051"/>
    </location>
</feature>
<feature type="compositionally biased region" description="Low complexity" evidence="9">
    <location>
        <begin position="930"/>
        <end position="943"/>
    </location>
</feature>
<evidence type="ECO:0000259" key="11">
    <source>
        <dbReference type="PROSITE" id="PS51915"/>
    </source>
</evidence>
<reference evidence="12 14" key="1">
    <citation type="journal article" date="2014" name="BMC Genomics">
        <title>Genome sequence of Anopheles sinensis provides insight into genetics basis of mosquito competence for malaria parasites.</title>
        <authorList>
            <person name="Zhou D."/>
            <person name="Zhang D."/>
            <person name="Ding G."/>
            <person name="Shi L."/>
            <person name="Hou Q."/>
            <person name="Ye Y."/>
            <person name="Xu Y."/>
            <person name="Zhou H."/>
            <person name="Xiong C."/>
            <person name="Li S."/>
            <person name="Yu J."/>
            <person name="Hong S."/>
            <person name="Yu X."/>
            <person name="Zou P."/>
            <person name="Chen C."/>
            <person name="Chang X."/>
            <person name="Wang W."/>
            <person name="Lv Y."/>
            <person name="Sun Y."/>
            <person name="Ma L."/>
            <person name="Shen B."/>
            <person name="Zhu C."/>
        </authorList>
    </citation>
    <scope>NUCLEOTIDE SEQUENCE [LARGE SCALE GENOMIC DNA]</scope>
</reference>
<organism evidence="12">
    <name type="scientific">Anopheles sinensis</name>
    <name type="common">Mosquito</name>
    <dbReference type="NCBI Taxonomy" id="74873"/>
    <lineage>
        <taxon>Eukaryota</taxon>
        <taxon>Metazoa</taxon>
        <taxon>Ecdysozoa</taxon>
        <taxon>Arthropoda</taxon>
        <taxon>Hexapoda</taxon>
        <taxon>Insecta</taxon>
        <taxon>Pterygota</taxon>
        <taxon>Neoptera</taxon>
        <taxon>Endopterygota</taxon>
        <taxon>Diptera</taxon>
        <taxon>Nematocera</taxon>
        <taxon>Culicoidea</taxon>
        <taxon>Culicidae</taxon>
        <taxon>Anophelinae</taxon>
        <taxon>Anopheles</taxon>
    </lineage>
</organism>
<dbReference type="SUPFAM" id="SSF57716">
    <property type="entry name" value="Glucocorticoid receptor-like (DNA-binding domain)"/>
    <property type="match status" value="1"/>
</dbReference>
<dbReference type="InterPro" id="IPR012934">
    <property type="entry name" value="Znf_AD"/>
</dbReference>
<name>A0A084WJH8_ANOSI</name>
<feature type="region of interest" description="Disordered" evidence="9">
    <location>
        <begin position="468"/>
        <end position="491"/>
    </location>
</feature>
<dbReference type="Gene3D" id="3.40.1800.20">
    <property type="match status" value="1"/>
</dbReference>
<dbReference type="Pfam" id="PF00096">
    <property type="entry name" value="zf-C2H2"/>
    <property type="match status" value="1"/>
</dbReference>
<keyword evidence="2 8" id="KW-0479">Metal-binding</keyword>
<dbReference type="SMART" id="SM00868">
    <property type="entry name" value="zf-AD"/>
    <property type="match status" value="1"/>
</dbReference>
<feature type="compositionally biased region" description="Polar residues" evidence="9">
    <location>
        <begin position="852"/>
        <end position="863"/>
    </location>
</feature>
<evidence type="ECO:0000256" key="6">
    <source>
        <dbReference type="ARBA" id="ARBA00023242"/>
    </source>
</evidence>
<keyword evidence="14" id="KW-1185">Reference proteome</keyword>
<gene>
    <name evidence="12" type="ORF">ZHAS_00018645</name>
</gene>
<dbReference type="OMA" id="EWHSCFL"/>
<feature type="region of interest" description="Disordered" evidence="9">
    <location>
        <begin position="115"/>
        <end position="150"/>
    </location>
</feature>
<feature type="domain" description="C2H2-type" evidence="10">
    <location>
        <begin position="225"/>
        <end position="256"/>
    </location>
</feature>
<feature type="binding site" evidence="8">
    <location>
        <position position="69"/>
    </location>
    <ligand>
        <name>Zn(2+)</name>
        <dbReference type="ChEBI" id="CHEBI:29105"/>
    </ligand>
</feature>
<accession>A0A084WJH8</accession>
<feature type="region of interest" description="Disordered" evidence="9">
    <location>
        <begin position="372"/>
        <end position="425"/>
    </location>
</feature>
<feature type="compositionally biased region" description="Polar residues" evidence="9">
    <location>
        <begin position="394"/>
        <end position="409"/>
    </location>
</feature>
<feature type="compositionally biased region" description="Basic residues" evidence="9">
    <location>
        <begin position="132"/>
        <end position="141"/>
    </location>
</feature>
<feature type="compositionally biased region" description="Basic and acidic residues" evidence="9">
    <location>
        <begin position="797"/>
        <end position="817"/>
    </location>
</feature>
<dbReference type="OrthoDB" id="7765040at2759"/>
<dbReference type="GO" id="GO:0005634">
    <property type="term" value="C:nucleus"/>
    <property type="evidence" value="ECO:0007669"/>
    <property type="project" value="UniProtKB-SubCell"/>
</dbReference>
<feature type="compositionally biased region" description="Basic and acidic residues" evidence="9">
    <location>
        <begin position="1078"/>
        <end position="1088"/>
    </location>
</feature>
<dbReference type="PROSITE" id="PS00028">
    <property type="entry name" value="ZINC_FINGER_C2H2_1"/>
    <property type="match status" value="1"/>
</dbReference>
<dbReference type="EMBL" id="ATLV01024035">
    <property type="status" value="NOT_ANNOTATED_CDS"/>
    <property type="molecule type" value="Genomic_DNA"/>
</dbReference>
<feature type="domain" description="ZAD" evidence="11">
    <location>
        <begin position="15"/>
        <end position="96"/>
    </location>
</feature>
<keyword evidence="3" id="KW-0677">Repeat</keyword>
<dbReference type="SMART" id="SM00355">
    <property type="entry name" value="ZnF_C2H2"/>
    <property type="match status" value="4"/>
</dbReference>
<dbReference type="PANTHER" id="PTHR24406">
    <property type="entry name" value="TRANSCRIPTIONAL REPRESSOR CTCFL-RELATED"/>
    <property type="match status" value="1"/>
</dbReference>
<feature type="compositionally biased region" description="Basic residues" evidence="9">
    <location>
        <begin position="468"/>
        <end position="477"/>
    </location>
</feature>
<sequence>MERFAINIIHQQIQNICRLCGVDNPHKLPIIDEDEVICLDDDETPLVKKIEECVGIKVSKNDQMPQQICTLCIDKVNDFYEYRSMCAATNIQTRTFLNLPIIEPKSVVVKPTEVPATGVSEPPVTSSDSKANVKRGAKTRARKNDDDADTKEFLGVPTEKRIKTEHACQYCNDVFDTSPDLERHLVTKHTPLIRKYGCGTCCELFDTAAEYRDHNLWHKLSRTPYYCFRCKRRFAKSGTLNKHLLLNACARLGRKTEITLVPDMRCKLCNKVFKTQNLYEWHSCFLRARANCPKCGKYYTQKKQLTRHYMRFCKANLPPLEPSLVVKEEPITPASGGLGAHLLVPPTAVMGKEVRKRGRPPGPAALNRMMQEMKEESTELPFPPLLDPPELKSENTSVDGNQSGQTPPSAGNAEGESRKRSKVTFEQEADRINSLLRTGAEVNENSDLAEISSMLTSVNEAIATISNVKKKKKHKHPGIPTAADNNAERPAEGAAQLPMVMLSMANIKPEVSENSSTPQEALAAPSEENEQNGPDTIATNMDGNDEVESNADNAEGTNEEDDFAGYDDNETHDNMERDDSGPDMDETTRSADDNQGEEAESSISQAVETNDDAAGTIMPSVQVKQEPMAYHSDSEADAGDYQMAMSCLAIKQEHVEEDSATVRSAAEDVPGQSQQREKRKNNQNGYQALRIKIKKEKGLLNATVVGQEPDPIETPPAPDGATTEPPERRTVVNATVVGQEPDAIETPPTPDGTERPERPTVVSKPQKKPTKKANTPNHFKVRPMRVRPAPIEDTEEVIIKQERPDPEHEHNQEHEQNDVPPPEEEPLGGVRVKQEPLDSLSEHSNHEHPGPSRSSQESLNTNRGNDEEEIAFDGIRIKRERHEERAMTMWAAAARNGTGDEQMDTQPSMRHTTGNVANEAEQSLSRINKRVAGSSGASGSASRKSSKRINPFALLKQKSLAMASAPQILASEQSDPNVDKLPIIAQVASIDPDERLTGSSDSNSIDGPVAGGNEARQTPTQASDENEADKEDQAASATLVEPSLSGTKSTTVENVVAQRGFTELRIASVATVQEDVALSEKTRGEAPRSRLNGTR</sequence>
<proteinExistence type="predicted"/>
<dbReference type="InterPro" id="IPR050888">
    <property type="entry name" value="ZnF_C2H2-type_TF"/>
</dbReference>